<sequence>MADMISKLPDSLISQILLFLPTTKEAVRTSVLSTRWKSLWLLIPKLDLDSSKFPDYNAFVSFMDKFIDFSREHKSCLHKLKLSIHKGESDQCCVTPWIDFVATTKLEHLDVEFGPVKLECLEVMPLSLFFVCDTLLYLRLHRVFLGKSESVSLPCLKKMRLEHNVYANEAVLESLISGCPVLEDLEIVRRVDDNVDVLRVRSQTLTSLSIAHGFNDDEEIEYECLRVLIDAHRLMYLNLDDDVAEVAILSNLDSLTKVNILGDFYMVNGADEVDLRDFFTSILGVRDMKISNDAYEPIMFHPMSESLQFCNLSCLEVEIYLCNLEEVPQLLKRCPNLKSLILDLLSSSRAEQTRLSFVPRCLLSSLEFVQIKSIFYGNPVIMELARYFAENSVILKRLVFRLKGSVEEDNILVLRDLLALPTRSSICKIEACRP</sequence>
<dbReference type="Proteomes" id="UP000694864">
    <property type="component" value="Chromosome 13"/>
</dbReference>
<dbReference type="InterPro" id="IPR053781">
    <property type="entry name" value="F-box_AtFBL13-like"/>
</dbReference>
<feature type="domain" description="FBD" evidence="1">
    <location>
        <begin position="360"/>
        <end position="432"/>
    </location>
</feature>
<evidence type="ECO:0000313" key="2">
    <source>
        <dbReference type="Proteomes" id="UP000694864"/>
    </source>
</evidence>
<dbReference type="InterPro" id="IPR006566">
    <property type="entry name" value="FBD"/>
</dbReference>
<dbReference type="InterPro" id="IPR001810">
    <property type="entry name" value="F-box_dom"/>
</dbReference>
<dbReference type="Pfam" id="PF08387">
    <property type="entry name" value="FBD"/>
    <property type="match status" value="1"/>
</dbReference>
<protein>
    <submittedName>
        <fullName evidence="3">LOW QUALITY PROTEIN: putative FBD-associated F-box protein At5g22720</fullName>
    </submittedName>
</protein>
<dbReference type="SMART" id="SM00579">
    <property type="entry name" value="FBD"/>
    <property type="match status" value="1"/>
</dbReference>
<accession>A0ABM1QT57</accession>
<dbReference type="SUPFAM" id="SSF52047">
    <property type="entry name" value="RNI-like"/>
    <property type="match status" value="1"/>
</dbReference>
<dbReference type="InterPro" id="IPR050232">
    <property type="entry name" value="FBL13/AtMIF1-like"/>
</dbReference>
<keyword evidence="2" id="KW-1185">Reference proteome</keyword>
<dbReference type="Pfam" id="PF00646">
    <property type="entry name" value="F-box"/>
    <property type="match status" value="1"/>
</dbReference>
<dbReference type="SUPFAM" id="SSF81383">
    <property type="entry name" value="F-box domain"/>
    <property type="match status" value="1"/>
</dbReference>
<reference evidence="2" key="1">
    <citation type="journal article" date="2014" name="Nat. Commun.">
        <title>The emerging biofuel crop Camelina sativa retains a highly undifferentiated hexaploid genome structure.</title>
        <authorList>
            <person name="Kagale S."/>
            <person name="Koh C."/>
            <person name="Nixon J."/>
            <person name="Bollina V."/>
            <person name="Clarke W.E."/>
            <person name="Tuteja R."/>
            <person name="Spillane C."/>
            <person name="Robinson S.J."/>
            <person name="Links M.G."/>
            <person name="Clarke C."/>
            <person name="Higgins E.E."/>
            <person name="Huebert T."/>
            <person name="Sharpe A.G."/>
            <person name="Parkin I.A."/>
        </authorList>
    </citation>
    <scope>NUCLEOTIDE SEQUENCE [LARGE SCALE GENOMIC DNA]</scope>
    <source>
        <strain evidence="2">cv. DH55</strain>
    </source>
</reference>
<dbReference type="RefSeq" id="XP_019089945.1">
    <property type="nucleotide sequence ID" value="XM_019234400.1"/>
</dbReference>
<organism evidence="2 3">
    <name type="scientific">Camelina sativa</name>
    <name type="common">False flax</name>
    <name type="synonym">Myagrum sativum</name>
    <dbReference type="NCBI Taxonomy" id="90675"/>
    <lineage>
        <taxon>Eukaryota</taxon>
        <taxon>Viridiplantae</taxon>
        <taxon>Streptophyta</taxon>
        <taxon>Embryophyta</taxon>
        <taxon>Tracheophyta</taxon>
        <taxon>Spermatophyta</taxon>
        <taxon>Magnoliopsida</taxon>
        <taxon>eudicotyledons</taxon>
        <taxon>Gunneridae</taxon>
        <taxon>Pentapetalae</taxon>
        <taxon>rosids</taxon>
        <taxon>malvids</taxon>
        <taxon>Brassicales</taxon>
        <taxon>Brassicaceae</taxon>
        <taxon>Camelineae</taxon>
        <taxon>Camelina</taxon>
    </lineage>
</organism>
<proteinExistence type="predicted"/>
<dbReference type="Gene3D" id="3.80.10.10">
    <property type="entry name" value="Ribonuclease Inhibitor"/>
    <property type="match status" value="1"/>
</dbReference>
<dbReference type="Pfam" id="PF24758">
    <property type="entry name" value="LRR_At5g56370"/>
    <property type="match status" value="1"/>
</dbReference>
<evidence type="ECO:0000313" key="3">
    <source>
        <dbReference type="RefSeq" id="XP_019089945.1"/>
    </source>
</evidence>
<dbReference type="InterPro" id="IPR032675">
    <property type="entry name" value="LRR_dom_sf"/>
</dbReference>
<dbReference type="PANTHER" id="PTHR31900">
    <property type="entry name" value="F-BOX/RNI SUPERFAMILY PROTEIN-RELATED"/>
    <property type="match status" value="1"/>
</dbReference>
<dbReference type="CDD" id="cd22160">
    <property type="entry name" value="F-box_AtFBL13-like"/>
    <property type="match status" value="1"/>
</dbReference>
<dbReference type="InterPro" id="IPR055411">
    <property type="entry name" value="LRR_FXL15/At3g58940/PEG3-like"/>
</dbReference>
<dbReference type="InterPro" id="IPR036047">
    <property type="entry name" value="F-box-like_dom_sf"/>
</dbReference>
<dbReference type="GeneID" id="109124946"/>
<gene>
    <name evidence="3" type="primary">LOC109124946</name>
</gene>
<name>A0ABM1QT57_CAMSA</name>
<evidence type="ECO:0000259" key="1">
    <source>
        <dbReference type="SMART" id="SM00579"/>
    </source>
</evidence>
<dbReference type="PANTHER" id="PTHR31900:SF25">
    <property type="entry name" value="FBD DOMAIN-CONTAINING PROTEIN"/>
    <property type="match status" value="1"/>
</dbReference>
<reference evidence="3" key="2">
    <citation type="submission" date="2025-08" db="UniProtKB">
        <authorList>
            <consortium name="RefSeq"/>
        </authorList>
    </citation>
    <scope>IDENTIFICATION</scope>
    <source>
        <tissue evidence="3">Leaf</tissue>
    </source>
</reference>